<feature type="transmembrane region" description="Helical" evidence="7">
    <location>
        <begin position="198"/>
        <end position="224"/>
    </location>
</feature>
<evidence type="ECO:0000313" key="10">
    <source>
        <dbReference type="RefSeq" id="XP_013384352.1"/>
    </source>
</evidence>
<keyword evidence="4 7" id="KW-1133">Transmembrane helix</keyword>
<feature type="transmembrane region" description="Helical" evidence="7">
    <location>
        <begin position="152"/>
        <end position="175"/>
    </location>
</feature>
<feature type="transmembrane region" description="Helical" evidence="7">
    <location>
        <begin position="256"/>
        <end position="282"/>
    </location>
</feature>
<keyword evidence="9" id="KW-1185">Reference proteome</keyword>
<sequence>MNVNSGSSQGSLTTAVVNSTFVHSHGDVLYFETDWYKAFVVSTLSVLMFLICFGNGYVIAVYFYVRKLQTKGNLMIIHLAVTDFVAGLAVPYHITTFVDTSLSENIYSCILRYSLNVFPGMASLLSLLMITVHRYKAIVHPLQHQVSNSRRFAWITGIMVWVPSFLFGFVLPFIWHKNWSFESDRDCEFSLVLTEEYISYTLVLPFFLIAMSIFSLYMGILVMVKIRNRRQVGPDNVGPSATELAQQREIKLTKTIALILIGFFLCWAPFIVILAVHSFSYAPYSTNAIVMRNAFNFLAGGNCGLNPILYAIRLPEFREPLRRIVSKGPQSRTLTN</sequence>
<feature type="domain" description="G-protein coupled receptors family 1 profile" evidence="8">
    <location>
        <begin position="54"/>
        <end position="310"/>
    </location>
</feature>
<keyword evidence="2" id="KW-1003">Cell membrane</keyword>
<keyword evidence="6" id="KW-0297">G-protein coupled receptor</keyword>
<gene>
    <name evidence="10" type="primary">LOC106154527</name>
</gene>
<evidence type="ECO:0000256" key="7">
    <source>
        <dbReference type="SAM" id="Phobius"/>
    </source>
</evidence>
<dbReference type="GO" id="GO:0004930">
    <property type="term" value="F:G protein-coupled receptor activity"/>
    <property type="evidence" value="ECO:0007669"/>
    <property type="project" value="UniProtKB-KW"/>
</dbReference>
<dbReference type="RefSeq" id="XP_013384352.1">
    <property type="nucleotide sequence ID" value="XM_013528898.1"/>
</dbReference>
<evidence type="ECO:0000256" key="5">
    <source>
        <dbReference type="ARBA" id="ARBA00023136"/>
    </source>
</evidence>
<evidence type="ECO:0000256" key="6">
    <source>
        <dbReference type="RuleBase" id="RU000688"/>
    </source>
</evidence>
<dbReference type="InParanoid" id="A0A1S3HE51"/>
<comment type="similarity">
    <text evidence="6">Belongs to the G-protein coupled receptor 1 family.</text>
</comment>
<keyword evidence="3 6" id="KW-0812">Transmembrane</keyword>
<dbReference type="KEGG" id="lak:106154527"/>
<feature type="transmembrane region" description="Helical" evidence="7">
    <location>
        <begin position="76"/>
        <end position="94"/>
    </location>
</feature>
<keyword evidence="6" id="KW-0807">Transducer</keyword>
<proteinExistence type="inferred from homology"/>
<name>A0A1S3HE51_LINAN</name>
<dbReference type="STRING" id="7574.A0A1S3HE51"/>
<evidence type="ECO:0000256" key="3">
    <source>
        <dbReference type="ARBA" id="ARBA00022692"/>
    </source>
</evidence>
<evidence type="ECO:0000256" key="1">
    <source>
        <dbReference type="ARBA" id="ARBA00004651"/>
    </source>
</evidence>
<dbReference type="InterPro" id="IPR000276">
    <property type="entry name" value="GPCR_Rhodpsn"/>
</dbReference>
<dbReference type="GO" id="GO:0005886">
    <property type="term" value="C:plasma membrane"/>
    <property type="evidence" value="ECO:0007669"/>
    <property type="project" value="UniProtKB-SubCell"/>
</dbReference>
<dbReference type="AlphaFoldDB" id="A0A1S3HE51"/>
<dbReference type="PROSITE" id="PS50262">
    <property type="entry name" value="G_PROTEIN_RECEP_F1_2"/>
    <property type="match status" value="1"/>
</dbReference>
<dbReference type="PRINTS" id="PR00237">
    <property type="entry name" value="GPCRRHODOPSN"/>
</dbReference>
<dbReference type="Proteomes" id="UP000085678">
    <property type="component" value="Unplaced"/>
</dbReference>
<dbReference type="CDD" id="cd00637">
    <property type="entry name" value="7tm_classA_rhodopsin-like"/>
    <property type="match status" value="1"/>
</dbReference>
<dbReference type="InterPro" id="IPR017452">
    <property type="entry name" value="GPCR_Rhodpsn_7TM"/>
</dbReference>
<feature type="transmembrane region" description="Helical" evidence="7">
    <location>
        <begin position="114"/>
        <end position="132"/>
    </location>
</feature>
<keyword evidence="5 7" id="KW-0472">Membrane</keyword>
<evidence type="ECO:0000256" key="4">
    <source>
        <dbReference type="ARBA" id="ARBA00022989"/>
    </source>
</evidence>
<dbReference type="Gene3D" id="1.20.1070.10">
    <property type="entry name" value="Rhodopsin 7-helix transmembrane proteins"/>
    <property type="match status" value="1"/>
</dbReference>
<feature type="transmembrane region" description="Helical" evidence="7">
    <location>
        <begin position="294"/>
        <end position="312"/>
    </location>
</feature>
<protein>
    <submittedName>
        <fullName evidence="10">Adenosine receptor A3-like</fullName>
    </submittedName>
</protein>
<keyword evidence="6" id="KW-0675">Receptor</keyword>
<dbReference type="PROSITE" id="PS00237">
    <property type="entry name" value="G_PROTEIN_RECEP_F1_1"/>
    <property type="match status" value="1"/>
</dbReference>
<evidence type="ECO:0000256" key="2">
    <source>
        <dbReference type="ARBA" id="ARBA00022475"/>
    </source>
</evidence>
<evidence type="ECO:0000313" key="9">
    <source>
        <dbReference type="Proteomes" id="UP000085678"/>
    </source>
</evidence>
<comment type="subcellular location">
    <subcellularLocation>
        <location evidence="1">Cell membrane</location>
        <topology evidence="1">Multi-pass membrane protein</topology>
    </subcellularLocation>
</comment>
<feature type="transmembrane region" description="Helical" evidence="7">
    <location>
        <begin position="38"/>
        <end position="64"/>
    </location>
</feature>
<accession>A0A1S3HE51</accession>
<dbReference type="SUPFAM" id="SSF81321">
    <property type="entry name" value="Family A G protein-coupled receptor-like"/>
    <property type="match status" value="1"/>
</dbReference>
<reference evidence="10" key="1">
    <citation type="submission" date="2025-08" db="UniProtKB">
        <authorList>
            <consortium name="RefSeq"/>
        </authorList>
    </citation>
    <scope>IDENTIFICATION</scope>
    <source>
        <tissue evidence="10">Gonads</tissue>
    </source>
</reference>
<dbReference type="OMA" id="WRIREIG"/>
<dbReference type="PANTHER" id="PTHR22750">
    <property type="entry name" value="G-PROTEIN COUPLED RECEPTOR"/>
    <property type="match status" value="1"/>
</dbReference>
<evidence type="ECO:0000259" key="8">
    <source>
        <dbReference type="PROSITE" id="PS50262"/>
    </source>
</evidence>
<dbReference type="Pfam" id="PF00001">
    <property type="entry name" value="7tm_1"/>
    <property type="match status" value="1"/>
</dbReference>
<dbReference type="GeneID" id="106154527"/>
<dbReference type="OrthoDB" id="6286925at2759"/>
<organism evidence="9 10">
    <name type="scientific">Lingula anatina</name>
    <name type="common">Brachiopod</name>
    <name type="synonym">Lingula unguis</name>
    <dbReference type="NCBI Taxonomy" id="7574"/>
    <lineage>
        <taxon>Eukaryota</taxon>
        <taxon>Metazoa</taxon>
        <taxon>Spiralia</taxon>
        <taxon>Lophotrochozoa</taxon>
        <taxon>Brachiopoda</taxon>
        <taxon>Linguliformea</taxon>
        <taxon>Lingulata</taxon>
        <taxon>Lingulida</taxon>
        <taxon>Linguloidea</taxon>
        <taxon>Lingulidae</taxon>
        <taxon>Lingula</taxon>
    </lineage>
</organism>